<dbReference type="InterPro" id="IPR000467">
    <property type="entry name" value="G_patch_dom"/>
</dbReference>
<dbReference type="EMBL" id="ML977166">
    <property type="protein sequence ID" value="KAF1984776.1"/>
    <property type="molecule type" value="Genomic_DNA"/>
</dbReference>
<feature type="domain" description="G-patch" evidence="2">
    <location>
        <begin position="150"/>
        <end position="219"/>
    </location>
</feature>
<gene>
    <name evidence="3" type="ORF">K402DRAFT_380578</name>
</gene>
<evidence type="ECO:0000259" key="2">
    <source>
        <dbReference type="PROSITE" id="PS50174"/>
    </source>
</evidence>
<evidence type="ECO:0000313" key="4">
    <source>
        <dbReference type="Proteomes" id="UP000800041"/>
    </source>
</evidence>
<feature type="compositionally biased region" description="Low complexity" evidence="1">
    <location>
        <begin position="370"/>
        <end position="381"/>
    </location>
</feature>
<dbReference type="Proteomes" id="UP000800041">
    <property type="component" value="Unassembled WGS sequence"/>
</dbReference>
<reference evidence="3" key="1">
    <citation type="journal article" date="2020" name="Stud. Mycol.">
        <title>101 Dothideomycetes genomes: a test case for predicting lifestyles and emergence of pathogens.</title>
        <authorList>
            <person name="Haridas S."/>
            <person name="Albert R."/>
            <person name="Binder M."/>
            <person name="Bloem J."/>
            <person name="Labutti K."/>
            <person name="Salamov A."/>
            <person name="Andreopoulos B."/>
            <person name="Baker S."/>
            <person name="Barry K."/>
            <person name="Bills G."/>
            <person name="Bluhm B."/>
            <person name="Cannon C."/>
            <person name="Castanera R."/>
            <person name="Culley D."/>
            <person name="Daum C."/>
            <person name="Ezra D."/>
            <person name="Gonzalez J."/>
            <person name="Henrissat B."/>
            <person name="Kuo A."/>
            <person name="Liang C."/>
            <person name="Lipzen A."/>
            <person name="Lutzoni F."/>
            <person name="Magnuson J."/>
            <person name="Mondo S."/>
            <person name="Nolan M."/>
            <person name="Ohm R."/>
            <person name="Pangilinan J."/>
            <person name="Park H.-J."/>
            <person name="Ramirez L."/>
            <person name="Alfaro M."/>
            <person name="Sun H."/>
            <person name="Tritt A."/>
            <person name="Yoshinaga Y."/>
            <person name="Zwiers L.-H."/>
            <person name="Turgeon B."/>
            <person name="Goodwin S."/>
            <person name="Spatafora J."/>
            <person name="Crous P."/>
            <person name="Grigoriev I."/>
        </authorList>
    </citation>
    <scope>NUCLEOTIDE SEQUENCE</scope>
    <source>
        <strain evidence="3">CBS 113979</strain>
    </source>
</reference>
<dbReference type="Pfam" id="PF26093">
    <property type="entry name" value="HTH_TGH"/>
    <property type="match status" value="1"/>
</dbReference>
<evidence type="ECO:0000256" key="1">
    <source>
        <dbReference type="SAM" id="MobiDB-lite"/>
    </source>
</evidence>
<name>A0A6G1GUZ6_9PEZI</name>
<dbReference type="PANTHER" id="PTHR13384:SF19">
    <property type="entry name" value="G PATCH DOMAIN-CONTAINING PROTEIN 1"/>
    <property type="match status" value="1"/>
</dbReference>
<dbReference type="OrthoDB" id="20507at2759"/>
<dbReference type="GO" id="GO:0003723">
    <property type="term" value="F:RNA binding"/>
    <property type="evidence" value="ECO:0007669"/>
    <property type="project" value="TreeGrafter"/>
</dbReference>
<proteinExistence type="predicted"/>
<feature type="region of interest" description="Disordered" evidence="1">
    <location>
        <begin position="352"/>
        <end position="382"/>
    </location>
</feature>
<keyword evidence="4" id="KW-1185">Reference proteome</keyword>
<feature type="region of interest" description="Disordered" evidence="1">
    <location>
        <begin position="543"/>
        <end position="574"/>
    </location>
</feature>
<sequence length="632" mass="68660">MAALKRGRAAFEADLKAKESPFVFYGTALPPLDSDARDDGSYVPVWQQEVRDERGRKRFHGAFTGGFSSGYFNTVGSKEGFTPASFVSSRQNRAKDQKAATAEDFMDAEDLADAEESQKLETANSFAALGSTADDPKRRGLILDLMKSGGETMGVKLLQKMGWRQGQGVGPKVQRQARPYGEEMDIDEETETHLFAPGNSPMITFKKKNDQQGLGYDHEESLGVSTLMIKGKEDASDEEDDSSFFSLGRPKSNAVKKPTKRGGIGMGILNDTGSEDEDPFSIGPKISYKKSIGKEKKSKKAAATPPKVFANPSVLKPSLFKKSDSGFRKTHDGRLPLSGFVLAIDGEDVTKTKSYPPPKIPSDWKSSKISAADTQTSSSAQYKSTADIAKASTHDPSSRAALLGEECLPAKSIFSFMSAASRAKLAAATGKTDLPPAGNEGAPPGFSKPLSAEDKEKSLRDLIPHVDKDVAIATLQRGNMPYAEDSNKRERYRAFLNLKAGKSDELPQKTEKMSTQDFITEMREFAQVAVVFRPQTGLMASRFTSSSMPAVPDSGSEQKKDGGDSDGEPNLVNVPSKLRKSDEAMEAAAMDMFGPMTRLELPFAPTRLLCKRFGVKVPVVKMQRQEEEGEGM</sequence>
<dbReference type="GO" id="GO:0005634">
    <property type="term" value="C:nucleus"/>
    <property type="evidence" value="ECO:0007669"/>
    <property type="project" value="TreeGrafter"/>
</dbReference>
<dbReference type="AlphaFoldDB" id="A0A6G1GUZ6"/>
<dbReference type="GO" id="GO:0006397">
    <property type="term" value="P:mRNA processing"/>
    <property type="evidence" value="ECO:0007669"/>
    <property type="project" value="InterPro"/>
</dbReference>
<dbReference type="PROSITE" id="PS50174">
    <property type="entry name" value="G_PATCH"/>
    <property type="match status" value="1"/>
</dbReference>
<dbReference type="Pfam" id="PF01585">
    <property type="entry name" value="G-patch"/>
    <property type="match status" value="1"/>
</dbReference>
<feature type="region of interest" description="Disordered" evidence="1">
    <location>
        <begin position="430"/>
        <end position="453"/>
    </location>
</feature>
<accession>A0A6G1GUZ6</accession>
<organism evidence="3 4">
    <name type="scientific">Aulographum hederae CBS 113979</name>
    <dbReference type="NCBI Taxonomy" id="1176131"/>
    <lineage>
        <taxon>Eukaryota</taxon>
        <taxon>Fungi</taxon>
        <taxon>Dikarya</taxon>
        <taxon>Ascomycota</taxon>
        <taxon>Pezizomycotina</taxon>
        <taxon>Dothideomycetes</taxon>
        <taxon>Pleosporomycetidae</taxon>
        <taxon>Aulographales</taxon>
        <taxon>Aulographaceae</taxon>
    </lineage>
</organism>
<dbReference type="Pfam" id="PF07713">
    <property type="entry name" value="DUF1604"/>
    <property type="match status" value="1"/>
</dbReference>
<dbReference type="PANTHER" id="PTHR13384">
    <property type="entry name" value="G PATCH DOMAIN-CONTAINING PROTEIN 1"/>
    <property type="match status" value="1"/>
</dbReference>
<feature type="region of interest" description="Disordered" evidence="1">
    <location>
        <begin position="235"/>
        <end position="260"/>
    </location>
</feature>
<evidence type="ECO:0000313" key="3">
    <source>
        <dbReference type="EMBL" id="KAF1984776.1"/>
    </source>
</evidence>
<protein>
    <submittedName>
        <fullName evidence="3">DUF1604-domain-containing protein</fullName>
    </submittedName>
</protein>
<dbReference type="InterPro" id="IPR011666">
    <property type="entry name" value="DUF1604"/>
</dbReference>